<dbReference type="RefSeq" id="WP_286001757.1">
    <property type="nucleotide sequence ID" value="NZ_CP127295.1"/>
</dbReference>
<evidence type="ECO:0000256" key="1">
    <source>
        <dbReference type="SAM" id="Phobius"/>
    </source>
</evidence>
<keyword evidence="1" id="KW-1133">Transmembrane helix</keyword>
<gene>
    <name evidence="2" type="ORF">QRX60_17060</name>
</gene>
<proteinExistence type="predicted"/>
<organism evidence="2 3">
    <name type="scientific">Amycolatopsis mongoliensis</name>
    <dbReference type="NCBI Taxonomy" id="715475"/>
    <lineage>
        <taxon>Bacteria</taxon>
        <taxon>Bacillati</taxon>
        <taxon>Actinomycetota</taxon>
        <taxon>Actinomycetes</taxon>
        <taxon>Pseudonocardiales</taxon>
        <taxon>Pseudonocardiaceae</taxon>
        <taxon>Amycolatopsis</taxon>
    </lineage>
</organism>
<accession>A0A9Y2JXJ3</accession>
<keyword evidence="3" id="KW-1185">Reference proteome</keyword>
<feature type="transmembrane region" description="Helical" evidence="1">
    <location>
        <begin position="75"/>
        <end position="94"/>
    </location>
</feature>
<feature type="transmembrane region" description="Helical" evidence="1">
    <location>
        <begin position="12"/>
        <end position="31"/>
    </location>
</feature>
<dbReference type="AlphaFoldDB" id="A0A9Y2JXJ3"/>
<reference evidence="2 3" key="1">
    <citation type="submission" date="2023-06" db="EMBL/GenBank/DDBJ databases">
        <authorList>
            <person name="Oyuntsetseg B."/>
            <person name="Kim S.B."/>
        </authorList>
    </citation>
    <scope>NUCLEOTIDE SEQUENCE [LARGE SCALE GENOMIC DNA]</scope>
    <source>
        <strain evidence="2 3">4-36</strain>
    </source>
</reference>
<protein>
    <submittedName>
        <fullName evidence="2">Uncharacterized protein</fullName>
    </submittedName>
</protein>
<dbReference type="EMBL" id="CP127295">
    <property type="protein sequence ID" value="WIY05469.1"/>
    <property type="molecule type" value="Genomic_DNA"/>
</dbReference>
<dbReference type="KEGG" id="amog:QRX60_17060"/>
<evidence type="ECO:0000313" key="3">
    <source>
        <dbReference type="Proteomes" id="UP001239397"/>
    </source>
</evidence>
<name>A0A9Y2JXJ3_9PSEU</name>
<keyword evidence="1" id="KW-0812">Transmembrane</keyword>
<feature type="transmembrane region" description="Helical" evidence="1">
    <location>
        <begin position="100"/>
        <end position="119"/>
    </location>
</feature>
<evidence type="ECO:0000313" key="2">
    <source>
        <dbReference type="EMBL" id="WIY05469.1"/>
    </source>
</evidence>
<sequence>MITSTRNPFETLIVAAFGLYCVAGLVAFDKVATTTLRGYPVPFGHVFLAVGLVTCSVALTGIIRATTVRGVLWERAGLTGLAGVGLAYAVWGFGTTGVRALAFCLLLLAMSVAAAWRAVQISRARKVALA</sequence>
<keyword evidence="1" id="KW-0472">Membrane</keyword>
<dbReference type="Proteomes" id="UP001239397">
    <property type="component" value="Chromosome"/>
</dbReference>
<feature type="transmembrane region" description="Helical" evidence="1">
    <location>
        <begin position="43"/>
        <end position="63"/>
    </location>
</feature>